<proteinExistence type="predicted"/>
<evidence type="ECO:0000313" key="4">
    <source>
        <dbReference type="Proteomes" id="UP001159364"/>
    </source>
</evidence>
<gene>
    <name evidence="3" type="ORF">K2173_020896</name>
</gene>
<feature type="compositionally biased region" description="Basic residues" evidence="1">
    <location>
        <begin position="59"/>
        <end position="69"/>
    </location>
</feature>
<comment type="caution">
    <text evidence="3">The sequence shown here is derived from an EMBL/GenBank/DDBJ whole genome shotgun (WGS) entry which is preliminary data.</text>
</comment>
<feature type="domain" description="DUF7950" evidence="2">
    <location>
        <begin position="163"/>
        <end position="296"/>
    </location>
</feature>
<name>A0AAV8TNC1_9ROSI</name>
<feature type="compositionally biased region" description="Low complexity" evidence="1">
    <location>
        <begin position="42"/>
        <end position="58"/>
    </location>
</feature>
<organism evidence="3 4">
    <name type="scientific">Erythroxylum novogranatense</name>
    <dbReference type="NCBI Taxonomy" id="1862640"/>
    <lineage>
        <taxon>Eukaryota</taxon>
        <taxon>Viridiplantae</taxon>
        <taxon>Streptophyta</taxon>
        <taxon>Embryophyta</taxon>
        <taxon>Tracheophyta</taxon>
        <taxon>Spermatophyta</taxon>
        <taxon>Magnoliopsida</taxon>
        <taxon>eudicotyledons</taxon>
        <taxon>Gunneridae</taxon>
        <taxon>Pentapetalae</taxon>
        <taxon>rosids</taxon>
        <taxon>fabids</taxon>
        <taxon>Malpighiales</taxon>
        <taxon>Erythroxylaceae</taxon>
        <taxon>Erythroxylum</taxon>
    </lineage>
</organism>
<dbReference type="EMBL" id="JAIWQS010000004">
    <property type="protein sequence ID" value="KAJ8767956.1"/>
    <property type="molecule type" value="Genomic_DNA"/>
</dbReference>
<keyword evidence="4" id="KW-1185">Reference proteome</keyword>
<feature type="region of interest" description="Disordered" evidence="1">
    <location>
        <begin position="36"/>
        <end position="96"/>
    </location>
</feature>
<dbReference type="AlphaFoldDB" id="A0AAV8TNC1"/>
<evidence type="ECO:0000256" key="1">
    <source>
        <dbReference type="SAM" id="MobiDB-lite"/>
    </source>
</evidence>
<evidence type="ECO:0000259" key="2">
    <source>
        <dbReference type="Pfam" id="PF25821"/>
    </source>
</evidence>
<dbReference type="InterPro" id="IPR057710">
    <property type="entry name" value="DUF7950"/>
</dbReference>
<sequence length="299" mass="33129">MDGTEGWRVVTCAAHPGQDKTIINRIMLRFRPIAPKPATGDNSSTSWNSANNSSLLSKGRNKRKYVRVKKNNESYKRRRRKTPPSSDREKLREDDQSKKTIALELLPVKTDLAQKPSFARPGTVVDGTVTIDVKTSFGLIKEVVEGVAVSDPKGLAAEKRVVDTTVRVESVTDTCIDRLGLGSLGCTDVDRMKNLETDTCPCFISDFSNTVLWINEAYKDMVVGEEASASPSPPPEVRVGLVIKEKLTSNMLWASAFTCWVRLQKEKSATCMVPCDVWRMEFGGFAWRLDVKAALSLAL</sequence>
<dbReference type="Pfam" id="PF25821">
    <property type="entry name" value="DUF7950"/>
    <property type="match status" value="1"/>
</dbReference>
<feature type="compositionally biased region" description="Basic and acidic residues" evidence="1">
    <location>
        <begin position="86"/>
        <end position="96"/>
    </location>
</feature>
<dbReference type="PANTHER" id="PTHR33595:SF4">
    <property type="entry name" value="EMB|CAB62340.1"/>
    <property type="match status" value="1"/>
</dbReference>
<reference evidence="3 4" key="1">
    <citation type="submission" date="2021-09" db="EMBL/GenBank/DDBJ databases">
        <title>Genomic insights and catalytic innovation underlie evolution of tropane alkaloids biosynthesis.</title>
        <authorList>
            <person name="Wang Y.-J."/>
            <person name="Tian T."/>
            <person name="Huang J.-P."/>
            <person name="Huang S.-X."/>
        </authorList>
    </citation>
    <scope>NUCLEOTIDE SEQUENCE [LARGE SCALE GENOMIC DNA]</scope>
    <source>
        <strain evidence="3">KIB-2018</strain>
        <tissue evidence="3">Leaf</tissue>
    </source>
</reference>
<accession>A0AAV8TNC1</accession>
<dbReference type="Proteomes" id="UP001159364">
    <property type="component" value="Linkage Group LG04"/>
</dbReference>
<dbReference type="PANTHER" id="PTHR33595">
    <property type="entry name" value="VON WILLEBRAND FACTOR A DOMAIN PROTEIN"/>
    <property type="match status" value="1"/>
</dbReference>
<evidence type="ECO:0000313" key="3">
    <source>
        <dbReference type="EMBL" id="KAJ8767956.1"/>
    </source>
</evidence>
<protein>
    <recommendedName>
        <fullName evidence="2">DUF7950 domain-containing protein</fullName>
    </recommendedName>
</protein>